<evidence type="ECO:0000256" key="12">
    <source>
        <dbReference type="ARBA" id="ARBA00069697"/>
    </source>
</evidence>
<feature type="transmembrane region" description="Helical" evidence="15">
    <location>
        <begin position="198"/>
        <end position="220"/>
    </location>
</feature>
<feature type="transmembrane region" description="Helical" evidence="15">
    <location>
        <begin position="151"/>
        <end position="173"/>
    </location>
</feature>
<evidence type="ECO:0000256" key="7">
    <source>
        <dbReference type="ARBA" id="ARBA00023157"/>
    </source>
</evidence>
<protein>
    <recommendedName>
        <fullName evidence="12">Uracil nucleotide/cysteinyl leukotriene receptor</fullName>
    </recommendedName>
    <alternativeName>
        <fullName evidence="13">G-protein coupled receptor 17</fullName>
    </alternativeName>
</protein>
<evidence type="ECO:0000256" key="9">
    <source>
        <dbReference type="ARBA" id="ARBA00023180"/>
    </source>
</evidence>
<keyword evidence="6 15" id="KW-0472">Membrane</keyword>
<dbReference type="PRINTS" id="PR01157">
    <property type="entry name" value="P2YPURNOCPTR"/>
</dbReference>
<evidence type="ECO:0000256" key="15">
    <source>
        <dbReference type="SAM" id="Phobius"/>
    </source>
</evidence>
<evidence type="ECO:0000256" key="3">
    <source>
        <dbReference type="ARBA" id="ARBA00022692"/>
    </source>
</evidence>
<dbReference type="SUPFAM" id="SSF81321">
    <property type="entry name" value="Family A G protein-coupled receptor-like"/>
    <property type="match status" value="1"/>
</dbReference>
<evidence type="ECO:0000313" key="17">
    <source>
        <dbReference type="EMBL" id="OXB58836.1"/>
    </source>
</evidence>
<evidence type="ECO:0000256" key="13">
    <source>
        <dbReference type="ARBA" id="ARBA00083865"/>
    </source>
</evidence>
<dbReference type="GO" id="GO:0004930">
    <property type="term" value="F:G protein-coupled receptor activity"/>
    <property type="evidence" value="ECO:0007669"/>
    <property type="project" value="UniProtKB-KW"/>
</dbReference>
<comment type="similarity">
    <text evidence="14">Belongs to the G-protein coupled receptor 1 family.</text>
</comment>
<evidence type="ECO:0000256" key="5">
    <source>
        <dbReference type="ARBA" id="ARBA00023040"/>
    </source>
</evidence>
<gene>
    <name evidence="17" type="ORF">ASZ78_007553</name>
</gene>
<evidence type="ECO:0000256" key="4">
    <source>
        <dbReference type="ARBA" id="ARBA00022989"/>
    </source>
</evidence>
<feature type="domain" description="G-protein coupled receptors family 1 profile" evidence="16">
    <location>
        <begin position="53"/>
        <end position="302"/>
    </location>
</feature>
<evidence type="ECO:0000256" key="1">
    <source>
        <dbReference type="ARBA" id="ARBA00004651"/>
    </source>
</evidence>
<organism evidence="17 18">
    <name type="scientific">Callipepla squamata</name>
    <name type="common">Scaled quail</name>
    <dbReference type="NCBI Taxonomy" id="9009"/>
    <lineage>
        <taxon>Eukaryota</taxon>
        <taxon>Metazoa</taxon>
        <taxon>Chordata</taxon>
        <taxon>Craniata</taxon>
        <taxon>Vertebrata</taxon>
        <taxon>Euteleostomi</taxon>
        <taxon>Archelosauria</taxon>
        <taxon>Archosauria</taxon>
        <taxon>Dinosauria</taxon>
        <taxon>Saurischia</taxon>
        <taxon>Theropoda</taxon>
        <taxon>Coelurosauria</taxon>
        <taxon>Aves</taxon>
        <taxon>Neognathae</taxon>
        <taxon>Galloanserae</taxon>
        <taxon>Galliformes</taxon>
        <taxon>Odontophoridae</taxon>
        <taxon>Callipepla</taxon>
    </lineage>
</organism>
<dbReference type="GO" id="GO:0005886">
    <property type="term" value="C:plasma membrane"/>
    <property type="evidence" value="ECO:0007669"/>
    <property type="project" value="UniProtKB-SubCell"/>
</dbReference>
<feature type="transmembrane region" description="Helical" evidence="15">
    <location>
        <begin position="74"/>
        <end position="95"/>
    </location>
</feature>
<keyword evidence="10 14" id="KW-0807">Transducer</keyword>
<accession>A0A226MU31</accession>
<evidence type="ECO:0000256" key="8">
    <source>
        <dbReference type="ARBA" id="ARBA00023170"/>
    </source>
</evidence>
<reference evidence="17 18" key="1">
    <citation type="submission" date="2016-07" db="EMBL/GenBank/DDBJ databases">
        <title>Disparate Historic Effective Population Sizes Predicted by Modern Levels of Genome Diversity for the Scaled Quail (Callipepla squamata) and the Northern Bobwhite (Colinus virginianus): Inferences from First and Second Generation Draft Genome Assemblies for Sympatric New World Quail.</title>
        <authorList>
            <person name="Oldeschulte D.L."/>
            <person name="Halley Y.A."/>
            <person name="Bhattarai E.K."/>
            <person name="Brashear W.A."/>
            <person name="Hill J."/>
            <person name="Metz R.P."/>
            <person name="Johnson C.D."/>
            <person name="Rollins D."/>
            <person name="Peterson M.J."/>
            <person name="Bickhart D.M."/>
            <person name="Decker J.E."/>
            <person name="Seabury C.M."/>
        </authorList>
    </citation>
    <scope>NUCLEOTIDE SEQUENCE [LARGE SCALE GENOMIC DNA]</scope>
    <source>
        <strain evidence="17 18">Texas</strain>
        <tissue evidence="17">Leg muscle</tissue>
    </source>
</reference>
<keyword evidence="3 14" id="KW-0812">Transmembrane</keyword>
<evidence type="ECO:0000256" key="6">
    <source>
        <dbReference type="ARBA" id="ARBA00023136"/>
    </source>
</evidence>
<comment type="caution">
    <text evidence="17">The sequence shown here is derived from an EMBL/GenBank/DDBJ whole genome shotgun (WGS) entry which is preliminary data.</text>
</comment>
<dbReference type="STRING" id="9009.A0A226MU31"/>
<comment type="subcellular location">
    <subcellularLocation>
        <location evidence="1">Cell membrane</location>
        <topology evidence="1">Multi-pass membrane protein</topology>
    </subcellularLocation>
</comment>
<sequence>MKGPADPSSLLFNCSNQSNFALETSEQCGKETHLENVLFATFYFLDFILAFIGNSLALWLFIRDQKSGTPANIFLMHLAVADLSFVLVLPTRLVYHFSGNHWPFGEIPCRLTGFLFYLNMYASIYFLMCISVDRFLAIVHPVKSIKLRRPLYAHMACAFLWLIVGVAMAPLLLSVQTVEMNNTTICLQLYREKASRHALVSLAVAFTFPFVTTVTCYLLIIRSLKSGNRVEKHLKEKAIKMIIMVLMIFLICFVPYHVNRYIYILHYNGTKTSCETQRVLALGNRITSCLTSLNGAFDPVMYFFVAEKFREALCSLFCGKRMAMIPQTCEGKTNESSLSAKSEL</sequence>
<evidence type="ECO:0000313" key="18">
    <source>
        <dbReference type="Proteomes" id="UP000198323"/>
    </source>
</evidence>
<dbReference type="FunFam" id="1.20.1070.10:FF:000152">
    <property type="entry name" value="uracil nucleotide/cysteinyl leukotriene receptor"/>
    <property type="match status" value="1"/>
</dbReference>
<dbReference type="InterPro" id="IPR017452">
    <property type="entry name" value="GPCR_Rhodpsn_7TM"/>
</dbReference>
<dbReference type="Gene3D" id="1.20.1070.10">
    <property type="entry name" value="Rhodopsin 7-helix transmembrane proteins"/>
    <property type="match status" value="1"/>
</dbReference>
<name>A0A226MU31_CALSU</name>
<keyword evidence="18" id="KW-1185">Reference proteome</keyword>
<keyword evidence="9" id="KW-0325">Glycoprotein</keyword>
<evidence type="ECO:0000256" key="14">
    <source>
        <dbReference type="RuleBase" id="RU000688"/>
    </source>
</evidence>
<keyword evidence="7" id="KW-1015">Disulfide bond</keyword>
<evidence type="ECO:0000259" key="16">
    <source>
        <dbReference type="PROSITE" id="PS50262"/>
    </source>
</evidence>
<dbReference type="PROSITE" id="PS50262">
    <property type="entry name" value="G_PROTEIN_RECEP_F1_2"/>
    <property type="match status" value="1"/>
</dbReference>
<keyword evidence="8 14" id="KW-0675">Receptor</keyword>
<feature type="transmembrane region" description="Helical" evidence="15">
    <location>
        <begin position="115"/>
        <end position="139"/>
    </location>
</feature>
<dbReference type="OrthoDB" id="6503655at2759"/>
<proteinExistence type="inferred from homology"/>
<keyword evidence="4 15" id="KW-1133">Transmembrane helix</keyword>
<dbReference type="AlphaFoldDB" id="A0A226MU31"/>
<feature type="transmembrane region" description="Helical" evidence="15">
    <location>
        <begin position="42"/>
        <end position="62"/>
    </location>
</feature>
<dbReference type="PANTHER" id="PTHR24231">
    <property type="entry name" value="PURINOCEPTOR-RELATED G-PROTEIN COUPLED RECEPTOR"/>
    <property type="match status" value="1"/>
</dbReference>
<evidence type="ECO:0000256" key="10">
    <source>
        <dbReference type="ARBA" id="ARBA00023224"/>
    </source>
</evidence>
<dbReference type="Pfam" id="PF00001">
    <property type="entry name" value="7tm_1"/>
    <property type="match status" value="1"/>
</dbReference>
<dbReference type="Proteomes" id="UP000198323">
    <property type="component" value="Unassembled WGS sequence"/>
</dbReference>
<dbReference type="PROSITE" id="PS00237">
    <property type="entry name" value="G_PROTEIN_RECEP_F1_1"/>
    <property type="match status" value="1"/>
</dbReference>
<feature type="transmembrane region" description="Helical" evidence="15">
    <location>
        <begin position="241"/>
        <end position="258"/>
    </location>
</feature>
<comment type="function">
    <text evidence="11">Dual specificity receptor for uracil nucleotides and cysteinyl leukotrienes (CysLTs). Signals through G(i) and inhibition of adenylyl cyclase. May mediate brain damage by nucleotides and CysLTs following ischemia.</text>
</comment>
<evidence type="ECO:0000256" key="2">
    <source>
        <dbReference type="ARBA" id="ARBA00022475"/>
    </source>
</evidence>
<dbReference type="PRINTS" id="PR00237">
    <property type="entry name" value="GPCRRHODOPSN"/>
</dbReference>
<evidence type="ECO:0000256" key="11">
    <source>
        <dbReference type="ARBA" id="ARBA00059735"/>
    </source>
</evidence>
<dbReference type="EMBL" id="MCFN01000442">
    <property type="protein sequence ID" value="OXB58836.1"/>
    <property type="molecule type" value="Genomic_DNA"/>
</dbReference>
<dbReference type="InterPro" id="IPR000276">
    <property type="entry name" value="GPCR_Rhodpsn"/>
</dbReference>
<dbReference type="CDD" id="cd15161">
    <property type="entry name" value="7tmA_GPR17"/>
    <property type="match status" value="1"/>
</dbReference>
<keyword evidence="2" id="KW-1003">Cell membrane</keyword>
<keyword evidence="5 14" id="KW-0297">G-protein coupled receptor</keyword>